<proteinExistence type="predicted"/>
<comment type="caution">
    <text evidence="2">The sequence shown here is derived from an EMBL/GenBank/DDBJ whole genome shotgun (WGS) entry which is preliminary data.</text>
</comment>
<dbReference type="EMBL" id="BGPR01048757">
    <property type="protein sequence ID" value="GBO25773.1"/>
    <property type="molecule type" value="Genomic_DNA"/>
</dbReference>
<organism evidence="2 3">
    <name type="scientific">Araneus ventricosus</name>
    <name type="common">Orbweaver spider</name>
    <name type="synonym">Epeira ventricosa</name>
    <dbReference type="NCBI Taxonomy" id="182803"/>
    <lineage>
        <taxon>Eukaryota</taxon>
        <taxon>Metazoa</taxon>
        <taxon>Ecdysozoa</taxon>
        <taxon>Arthropoda</taxon>
        <taxon>Chelicerata</taxon>
        <taxon>Arachnida</taxon>
        <taxon>Araneae</taxon>
        <taxon>Araneomorphae</taxon>
        <taxon>Entelegynae</taxon>
        <taxon>Araneoidea</taxon>
        <taxon>Araneidae</taxon>
        <taxon>Araneus</taxon>
    </lineage>
</organism>
<protein>
    <submittedName>
        <fullName evidence="2">Uncharacterized protein</fullName>
    </submittedName>
</protein>
<reference evidence="2 3" key="1">
    <citation type="journal article" date="2019" name="Sci. Rep.">
        <title>Orb-weaving spider Araneus ventricosus genome elucidates the spidroin gene catalogue.</title>
        <authorList>
            <person name="Kono N."/>
            <person name="Nakamura H."/>
            <person name="Ohtoshi R."/>
            <person name="Moran D.A.P."/>
            <person name="Shinohara A."/>
            <person name="Yoshida Y."/>
            <person name="Fujiwara M."/>
            <person name="Mori M."/>
            <person name="Tomita M."/>
            <person name="Arakawa K."/>
        </authorList>
    </citation>
    <scope>NUCLEOTIDE SEQUENCE [LARGE SCALE GENOMIC DNA]</scope>
</reference>
<evidence type="ECO:0000313" key="3">
    <source>
        <dbReference type="Proteomes" id="UP000499080"/>
    </source>
</evidence>
<feature type="region of interest" description="Disordered" evidence="1">
    <location>
        <begin position="1"/>
        <end position="22"/>
    </location>
</feature>
<dbReference type="AlphaFoldDB" id="A0A4Y2VKD2"/>
<evidence type="ECO:0000256" key="1">
    <source>
        <dbReference type="SAM" id="MobiDB-lite"/>
    </source>
</evidence>
<accession>A0A4Y2VKD2</accession>
<dbReference type="Proteomes" id="UP000499080">
    <property type="component" value="Unassembled WGS sequence"/>
</dbReference>
<gene>
    <name evidence="2" type="ORF">AVEN_97326_1</name>
</gene>
<name>A0A4Y2VKD2_ARAVE</name>
<sequence>MLAHLLGDRMGSDGEGRVRRDGARDLGYQPAGERWNIHSASLIHWSRCCLQNSREINPPPFRFSTEQNRWKSEGAESRLYGRRTHEDIAAKIQQLSLGDQRHICYRFILVKDYPFMISQF</sequence>
<keyword evidence="3" id="KW-1185">Reference proteome</keyword>
<evidence type="ECO:0000313" key="2">
    <source>
        <dbReference type="EMBL" id="GBO25773.1"/>
    </source>
</evidence>